<keyword evidence="2" id="KW-1003">Cell membrane</keyword>
<feature type="transmembrane region" description="Helical" evidence="7">
    <location>
        <begin position="113"/>
        <end position="135"/>
    </location>
</feature>
<dbReference type="AlphaFoldDB" id="A0A6I6G5C9"/>
<evidence type="ECO:0000256" key="6">
    <source>
        <dbReference type="ARBA" id="ARBA00023136"/>
    </source>
</evidence>
<gene>
    <name evidence="9" type="ORF">GLV81_04105</name>
</gene>
<evidence type="ECO:0000256" key="2">
    <source>
        <dbReference type="ARBA" id="ARBA00022475"/>
    </source>
</evidence>
<dbReference type="PANTHER" id="PTHR43066">
    <property type="entry name" value="RHOMBOID-RELATED PROTEIN"/>
    <property type="match status" value="1"/>
</dbReference>
<feature type="domain" description="Peptidase S54 rhomboid" evidence="8">
    <location>
        <begin position="37"/>
        <end position="189"/>
    </location>
</feature>
<keyword evidence="5 7" id="KW-1133">Transmembrane helix</keyword>
<organism evidence="9 10">
    <name type="scientific">Phnomibacter ginsenosidimutans</name>
    <dbReference type="NCBI Taxonomy" id="2676868"/>
    <lineage>
        <taxon>Bacteria</taxon>
        <taxon>Pseudomonadati</taxon>
        <taxon>Bacteroidota</taxon>
        <taxon>Chitinophagia</taxon>
        <taxon>Chitinophagales</taxon>
        <taxon>Chitinophagaceae</taxon>
        <taxon>Phnomibacter</taxon>
    </lineage>
</organism>
<dbReference type="InterPro" id="IPR022764">
    <property type="entry name" value="Peptidase_S54_rhomboid_dom"/>
</dbReference>
<keyword evidence="4 7" id="KW-0812">Transmembrane</keyword>
<name>A0A6I6G5C9_9BACT</name>
<evidence type="ECO:0000259" key="8">
    <source>
        <dbReference type="Pfam" id="PF01694"/>
    </source>
</evidence>
<dbReference type="Proteomes" id="UP000426027">
    <property type="component" value="Chromosome"/>
</dbReference>
<protein>
    <submittedName>
        <fullName evidence="9">Rhomboid family intramembrane serine protease</fullName>
    </submittedName>
</protein>
<evidence type="ECO:0000256" key="7">
    <source>
        <dbReference type="SAM" id="Phobius"/>
    </source>
</evidence>
<keyword evidence="3" id="KW-0997">Cell inner membrane</keyword>
<keyword evidence="9" id="KW-0645">Protease</keyword>
<keyword evidence="10" id="KW-1185">Reference proteome</keyword>
<reference evidence="9 10" key="1">
    <citation type="submission" date="2019-11" db="EMBL/GenBank/DDBJ databases">
        <authorList>
            <person name="Im W.T."/>
        </authorList>
    </citation>
    <scope>NUCLEOTIDE SEQUENCE [LARGE SCALE GENOMIC DNA]</scope>
    <source>
        <strain evidence="9 10">SB-02</strain>
    </source>
</reference>
<dbReference type="Gene3D" id="1.20.1540.10">
    <property type="entry name" value="Rhomboid-like"/>
    <property type="match status" value="1"/>
</dbReference>
<dbReference type="SUPFAM" id="SSF144091">
    <property type="entry name" value="Rhomboid-like"/>
    <property type="match status" value="1"/>
</dbReference>
<feature type="transmembrane region" description="Helical" evidence="7">
    <location>
        <begin position="45"/>
        <end position="67"/>
    </location>
</feature>
<dbReference type="InterPro" id="IPR035952">
    <property type="entry name" value="Rhomboid-like_sf"/>
</dbReference>
<evidence type="ECO:0000256" key="4">
    <source>
        <dbReference type="ARBA" id="ARBA00022692"/>
    </source>
</evidence>
<dbReference type="GO" id="GO:0006508">
    <property type="term" value="P:proteolysis"/>
    <property type="evidence" value="ECO:0007669"/>
    <property type="project" value="UniProtKB-KW"/>
</dbReference>
<dbReference type="KEGG" id="fls:GLV81_04105"/>
<dbReference type="GO" id="GO:0004252">
    <property type="term" value="F:serine-type endopeptidase activity"/>
    <property type="evidence" value="ECO:0007669"/>
    <property type="project" value="InterPro"/>
</dbReference>
<dbReference type="RefSeq" id="WP_157477114.1">
    <property type="nucleotide sequence ID" value="NZ_CP046566.1"/>
</dbReference>
<evidence type="ECO:0000313" key="10">
    <source>
        <dbReference type="Proteomes" id="UP000426027"/>
    </source>
</evidence>
<keyword evidence="9" id="KW-0378">Hydrolase</keyword>
<dbReference type="PANTHER" id="PTHR43066:SF26">
    <property type="entry name" value="RHOMBOID PROTEASE GLPG"/>
    <property type="match status" value="1"/>
</dbReference>
<accession>A0A6I6G5C9</accession>
<evidence type="ECO:0000256" key="3">
    <source>
        <dbReference type="ARBA" id="ARBA00022519"/>
    </source>
</evidence>
<evidence type="ECO:0000256" key="1">
    <source>
        <dbReference type="ARBA" id="ARBA00004141"/>
    </source>
</evidence>
<feature type="transmembrane region" description="Helical" evidence="7">
    <location>
        <begin position="88"/>
        <end position="107"/>
    </location>
</feature>
<comment type="subcellular location">
    <subcellularLocation>
        <location evidence="1">Membrane</location>
        <topology evidence="1">Multi-pass membrane protein</topology>
    </subcellularLocation>
</comment>
<evidence type="ECO:0000256" key="5">
    <source>
        <dbReference type="ARBA" id="ARBA00022989"/>
    </source>
</evidence>
<dbReference type="GO" id="GO:0016020">
    <property type="term" value="C:membrane"/>
    <property type="evidence" value="ECO:0007669"/>
    <property type="project" value="UniProtKB-SubCell"/>
</dbReference>
<feature type="transmembrane region" description="Helical" evidence="7">
    <location>
        <begin position="142"/>
        <end position="163"/>
    </location>
</feature>
<dbReference type="EMBL" id="CP046566">
    <property type="protein sequence ID" value="QGW27387.1"/>
    <property type="molecule type" value="Genomic_DNA"/>
</dbReference>
<dbReference type="Pfam" id="PF01694">
    <property type="entry name" value="Rhomboid"/>
    <property type="match status" value="1"/>
</dbReference>
<proteinExistence type="predicted"/>
<keyword evidence="6 7" id="KW-0472">Membrane</keyword>
<evidence type="ECO:0000313" key="9">
    <source>
        <dbReference type="EMBL" id="QGW27387.1"/>
    </source>
</evidence>
<sequence length="209" mass="23797">MTHTLIIIIVTALVSFSAFNSSKVYNDLIMYPPAINRGQWYRLLTSGFIHADVMHLGFNMLTLWFFGRLLEEQYFAVQFAHLGDKKQYVFPIFYLLAIVVSDLPTYFKHRNNSSYASLGASGGVSAVLFAFILLVPWATIRVFVIPVPAIVFGVLYLVYSQYMSKKGGDNINHDAHFWGAMFGIVALLVIDRDTIPRFLEAIQHPRFDF</sequence>